<evidence type="ECO:0000256" key="1">
    <source>
        <dbReference type="SAM" id="Phobius"/>
    </source>
</evidence>
<keyword evidence="1" id="KW-0472">Membrane</keyword>
<comment type="caution">
    <text evidence="2">The sequence shown here is derived from an EMBL/GenBank/DDBJ whole genome shotgun (WGS) entry which is preliminary data.</text>
</comment>
<feature type="transmembrane region" description="Helical" evidence="1">
    <location>
        <begin position="41"/>
        <end position="58"/>
    </location>
</feature>
<sequence>MIIDIWKSFRRLPGWVQIWLAFILAPLNMVSLAFLSEPRGMLIAVLAIVVGMMPNFYIMARERGFSRAMAFSHIVGWTPLIWILWTTIRSDSIVGEYQTYLWALLFINVISLAFDYVDAWRWIKGDRAIA</sequence>
<name>A0ABV5JIW9_9RHOB</name>
<reference evidence="2 3" key="1">
    <citation type="submission" date="2024-09" db="EMBL/GenBank/DDBJ databases">
        <authorList>
            <person name="Sun Q."/>
            <person name="Mori K."/>
        </authorList>
    </citation>
    <scope>NUCLEOTIDE SEQUENCE [LARGE SCALE GENOMIC DNA]</scope>
    <source>
        <strain evidence="2 3">CECT 8726</strain>
    </source>
</reference>
<protein>
    <recommendedName>
        <fullName evidence="4">SPW repeat protein</fullName>
    </recommendedName>
</protein>
<organism evidence="2 3">
    <name type="scientific">Pseudohalocynthiibacter aestuariivivens</name>
    <dbReference type="NCBI Taxonomy" id="1591409"/>
    <lineage>
        <taxon>Bacteria</taxon>
        <taxon>Pseudomonadati</taxon>
        <taxon>Pseudomonadota</taxon>
        <taxon>Alphaproteobacteria</taxon>
        <taxon>Rhodobacterales</taxon>
        <taxon>Paracoccaceae</taxon>
        <taxon>Pseudohalocynthiibacter</taxon>
    </lineage>
</organism>
<keyword evidence="3" id="KW-1185">Reference proteome</keyword>
<evidence type="ECO:0000313" key="3">
    <source>
        <dbReference type="Proteomes" id="UP001589683"/>
    </source>
</evidence>
<feature type="transmembrane region" description="Helical" evidence="1">
    <location>
        <begin position="70"/>
        <end position="88"/>
    </location>
</feature>
<dbReference type="RefSeq" id="WP_213888332.1">
    <property type="nucleotide sequence ID" value="NZ_JAGFNU010000003.1"/>
</dbReference>
<keyword evidence="1" id="KW-1133">Transmembrane helix</keyword>
<accession>A0ABV5JIW9</accession>
<dbReference type="EMBL" id="JBHMEA010000049">
    <property type="protein sequence ID" value="MFB9233414.1"/>
    <property type="molecule type" value="Genomic_DNA"/>
</dbReference>
<feature type="transmembrane region" description="Helical" evidence="1">
    <location>
        <begin position="12"/>
        <end position="35"/>
    </location>
</feature>
<feature type="transmembrane region" description="Helical" evidence="1">
    <location>
        <begin position="100"/>
        <end position="117"/>
    </location>
</feature>
<evidence type="ECO:0008006" key="4">
    <source>
        <dbReference type="Google" id="ProtNLM"/>
    </source>
</evidence>
<dbReference type="Proteomes" id="UP001589683">
    <property type="component" value="Unassembled WGS sequence"/>
</dbReference>
<keyword evidence="1" id="KW-0812">Transmembrane</keyword>
<evidence type="ECO:0000313" key="2">
    <source>
        <dbReference type="EMBL" id="MFB9233414.1"/>
    </source>
</evidence>
<proteinExistence type="predicted"/>
<gene>
    <name evidence="2" type="ORF">ACFFUT_16600</name>
</gene>